<evidence type="ECO:0000313" key="2">
    <source>
        <dbReference type="EMBL" id="KAK8564833.1"/>
    </source>
</evidence>
<name>A0ABR2ES22_9ROSI</name>
<dbReference type="Proteomes" id="UP001472677">
    <property type="component" value="Unassembled WGS sequence"/>
</dbReference>
<accession>A0ABR2ES22</accession>
<comment type="caution">
    <text evidence="2">The sequence shown here is derived from an EMBL/GenBank/DDBJ whole genome shotgun (WGS) entry which is preliminary data.</text>
</comment>
<feature type="region of interest" description="Disordered" evidence="1">
    <location>
        <begin position="51"/>
        <end position="81"/>
    </location>
</feature>
<proteinExistence type="predicted"/>
<evidence type="ECO:0000256" key="1">
    <source>
        <dbReference type="SAM" id="MobiDB-lite"/>
    </source>
</evidence>
<organism evidence="2 3">
    <name type="scientific">Hibiscus sabdariffa</name>
    <name type="common">roselle</name>
    <dbReference type="NCBI Taxonomy" id="183260"/>
    <lineage>
        <taxon>Eukaryota</taxon>
        <taxon>Viridiplantae</taxon>
        <taxon>Streptophyta</taxon>
        <taxon>Embryophyta</taxon>
        <taxon>Tracheophyta</taxon>
        <taxon>Spermatophyta</taxon>
        <taxon>Magnoliopsida</taxon>
        <taxon>eudicotyledons</taxon>
        <taxon>Gunneridae</taxon>
        <taxon>Pentapetalae</taxon>
        <taxon>rosids</taxon>
        <taxon>malvids</taxon>
        <taxon>Malvales</taxon>
        <taxon>Malvaceae</taxon>
        <taxon>Malvoideae</taxon>
        <taxon>Hibiscus</taxon>
    </lineage>
</organism>
<gene>
    <name evidence="2" type="ORF">V6N12_058415</name>
</gene>
<feature type="compositionally biased region" description="Basic and acidic residues" evidence="1">
    <location>
        <begin position="58"/>
        <end position="81"/>
    </location>
</feature>
<evidence type="ECO:0000313" key="3">
    <source>
        <dbReference type="Proteomes" id="UP001472677"/>
    </source>
</evidence>
<protein>
    <submittedName>
        <fullName evidence="2">Uncharacterized protein</fullName>
    </submittedName>
</protein>
<reference evidence="2 3" key="1">
    <citation type="journal article" date="2024" name="G3 (Bethesda)">
        <title>Genome assembly of Hibiscus sabdariffa L. provides insights into metabolisms of medicinal natural products.</title>
        <authorList>
            <person name="Kim T."/>
        </authorList>
    </citation>
    <scope>NUCLEOTIDE SEQUENCE [LARGE SCALE GENOMIC DNA]</scope>
    <source>
        <strain evidence="2">TK-2024</strain>
        <tissue evidence="2">Old leaves</tissue>
    </source>
</reference>
<sequence>MNDSYIGGNDGVVVSYVLVFVGDFMCKGGKTDAGRSGVWILVKQKSMFRGHGNANNEKGMESGRGRKLLVGKEGRERERKKAGEREESIFDWFDCIIKLTWRMT</sequence>
<dbReference type="EMBL" id="JBBPBM010000010">
    <property type="protein sequence ID" value="KAK8564833.1"/>
    <property type="molecule type" value="Genomic_DNA"/>
</dbReference>
<keyword evidence="3" id="KW-1185">Reference proteome</keyword>